<dbReference type="Pfam" id="PF00076">
    <property type="entry name" value="RRM_1"/>
    <property type="match status" value="1"/>
</dbReference>
<feature type="domain" description="RRM" evidence="4">
    <location>
        <begin position="158"/>
        <end position="235"/>
    </location>
</feature>
<organism evidence="5 6">
    <name type="scientific">Coemansia interrupta</name>
    <dbReference type="NCBI Taxonomy" id="1126814"/>
    <lineage>
        <taxon>Eukaryota</taxon>
        <taxon>Fungi</taxon>
        <taxon>Fungi incertae sedis</taxon>
        <taxon>Zoopagomycota</taxon>
        <taxon>Kickxellomycotina</taxon>
        <taxon>Kickxellomycetes</taxon>
        <taxon>Kickxellales</taxon>
        <taxon>Kickxellaceae</taxon>
        <taxon>Coemansia</taxon>
    </lineage>
</organism>
<evidence type="ECO:0000313" key="6">
    <source>
        <dbReference type="Proteomes" id="UP001140172"/>
    </source>
</evidence>
<keyword evidence="1 2" id="KW-0694">RNA-binding</keyword>
<evidence type="ECO:0000259" key="4">
    <source>
        <dbReference type="PROSITE" id="PS50102"/>
    </source>
</evidence>
<name>A0A9W8LFZ5_9FUNG</name>
<dbReference type="InterPro" id="IPR000504">
    <property type="entry name" value="RRM_dom"/>
</dbReference>
<dbReference type="EMBL" id="JANBUM010000268">
    <property type="protein sequence ID" value="KAJ2780066.1"/>
    <property type="molecule type" value="Genomic_DNA"/>
</dbReference>
<dbReference type="CDD" id="cd00590">
    <property type="entry name" value="RRM_SF"/>
    <property type="match status" value="1"/>
</dbReference>
<feature type="compositionally biased region" description="Basic and acidic residues" evidence="3">
    <location>
        <begin position="275"/>
        <end position="287"/>
    </location>
</feature>
<feature type="region of interest" description="Disordered" evidence="3">
    <location>
        <begin position="249"/>
        <end position="304"/>
    </location>
</feature>
<feature type="compositionally biased region" description="Low complexity" evidence="3">
    <location>
        <begin position="294"/>
        <end position="304"/>
    </location>
</feature>
<feature type="region of interest" description="Disordered" evidence="3">
    <location>
        <begin position="1"/>
        <end position="66"/>
    </location>
</feature>
<dbReference type="OrthoDB" id="6159137at2759"/>
<dbReference type="Proteomes" id="UP001140172">
    <property type="component" value="Unassembled WGS sequence"/>
</dbReference>
<evidence type="ECO:0000256" key="3">
    <source>
        <dbReference type="SAM" id="MobiDB-lite"/>
    </source>
</evidence>
<dbReference type="GO" id="GO:0003729">
    <property type="term" value="F:mRNA binding"/>
    <property type="evidence" value="ECO:0007669"/>
    <property type="project" value="TreeGrafter"/>
</dbReference>
<sequence>MQLNNRLDQSLDEIIRESRVERSKAGKPKPKNASKTRAAKALLTKKNDDTKAKPTRRVKNKPAEPKVTALISPSAKKRLAARLGTAGLTSKSSLTARKGGAMAGRIGKASRGETSGRGAAVTAADKRKREAELRQKIAKVAKAGKGKAFSIKGEAGPASIFISNLDTGASAGDVTSCFKQFGAIKACTLLYDRNGKPSGHAELTFSSKASAMEAVAKFDNAMADGRRLSVRLIPADQAPQIPSPVVDEGVATRSNAGPGVNPQFDMGPGPSTRDQYARQHYAPDHGYGRRGNRRGYSGQRMDID</sequence>
<dbReference type="InterPro" id="IPR035979">
    <property type="entry name" value="RBD_domain_sf"/>
</dbReference>
<dbReference type="AlphaFoldDB" id="A0A9W8LFZ5"/>
<dbReference type="InterPro" id="IPR012677">
    <property type="entry name" value="Nucleotide-bd_a/b_plait_sf"/>
</dbReference>
<evidence type="ECO:0000256" key="1">
    <source>
        <dbReference type="ARBA" id="ARBA00022884"/>
    </source>
</evidence>
<feature type="compositionally biased region" description="Basic and acidic residues" evidence="3">
    <location>
        <begin position="13"/>
        <end position="24"/>
    </location>
</feature>
<reference evidence="5" key="1">
    <citation type="submission" date="2022-07" db="EMBL/GenBank/DDBJ databases">
        <title>Phylogenomic reconstructions and comparative analyses of Kickxellomycotina fungi.</title>
        <authorList>
            <person name="Reynolds N.K."/>
            <person name="Stajich J.E."/>
            <person name="Barry K."/>
            <person name="Grigoriev I.V."/>
            <person name="Crous P."/>
            <person name="Smith M.E."/>
        </authorList>
    </citation>
    <scope>NUCLEOTIDE SEQUENCE</scope>
    <source>
        <strain evidence="5">BCRC 34489</strain>
    </source>
</reference>
<comment type="caution">
    <text evidence="5">The sequence shown here is derived from an EMBL/GenBank/DDBJ whole genome shotgun (WGS) entry which is preliminary data.</text>
</comment>
<accession>A0A9W8LFZ5</accession>
<dbReference type="PROSITE" id="PS50102">
    <property type="entry name" value="RRM"/>
    <property type="match status" value="1"/>
</dbReference>
<evidence type="ECO:0000256" key="2">
    <source>
        <dbReference type="PROSITE-ProRule" id="PRU00176"/>
    </source>
</evidence>
<feature type="region of interest" description="Disordered" evidence="3">
    <location>
        <begin position="99"/>
        <end position="120"/>
    </location>
</feature>
<gene>
    <name evidence="5" type="ORF">GGI15_003673</name>
</gene>
<proteinExistence type="predicted"/>
<dbReference type="SMART" id="SM00360">
    <property type="entry name" value="RRM"/>
    <property type="match status" value="1"/>
</dbReference>
<feature type="compositionally biased region" description="Basic residues" evidence="3">
    <location>
        <begin position="25"/>
        <end position="38"/>
    </location>
</feature>
<dbReference type="PANTHER" id="PTHR19965:SF82">
    <property type="entry name" value="THO COMPLEX SUBUNIT 4"/>
    <property type="match status" value="1"/>
</dbReference>
<keyword evidence="6" id="KW-1185">Reference proteome</keyword>
<dbReference type="InterPro" id="IPR051229">
    <property type="entry name" value="ALYREF_mRNA_export"/>
</dbReference>
<evidence type="ECO:0000313" key="5">
    <source>
        <dbReference type="EMBL" id="KAJ2780066.1"/>
    </source>
</evidence>
<dbReference type="Gene3D" id="3.30.70.330">
    <property type="match status" value="1"/>
</dbReference>
<dbReference type="PANTHER" id="PTHR19965">
    <property type="entry name" value="RNA AND EXPORT FACTOR BINDING PROTEIN"/>
    <property type="match status" value="1"/>
</dbReference>
<protein>
    <recommendedName>
        <fullName evidence="4">RRM domain-containing protein</fullName>
    </recommendedName>
</protein>
<dbReference type="GO" id="GO:0005634">
    <property type="term" value="C:nucleus"/>
    <property type="evidence" value="ECO:0007669"/>
    <property type="project" value="TreeGrafter"/>
</dbReference>
<dbReference type="SUPFAM" id="SSF54928">
    <property type="entry name" value="RNA-binding domain, RBD"/>
    <property type="match status" value="1"/>
</dbReference>